<dbReference type="SUPFAM" id="SSF48403">
    <property type="entry name" value="Ankyrin repeat"/>
    <property type="match status" value="1"/>
</dbReference>
<dbReference type="SMART" id="SM00248">
    <property type="entry name" value="ANK"/>
    <property type="match status" value="2"/>
</dbReference>
<dbReference type="GO" id="GO:0085020">
    <property type="term" value="P:protein K6-linked ubiquitination"/>
    <property type="evidence" value="ECO:0007669"/>
    <property type="project" value="TreeGrafter"/>
</dbReference>
<dbReference type="AlphaFoldDB" id="A0A1Q9F3P8"/>
<evidence type="ECO:0000313" key="5">
    <source>
        <dbReference type="Proteomes" id="UP000186817"/>
    </source>
</evidence>
<keyword evidence="2 3" id="KW-0040">ANK repeat</keyword>
<dbReference type="GO" id="GO:0004842">
    <property type="term" value="F:ubiquitin-protein transferase activity"/>
    <property type="evidence" value="ECO:0007669"/>
    <property type="project" value="TreeGrafter"/>
</dbReference>
<sequence>MAAAEGGGEMVPLPVRKLNGEEICQIYADPSAPEEKLKREVHSATCIPAGFFSLLQSEDGLTIVLESDRPWDKLFVDACTFGDVPLIQSTLPLLPSTLCEEKQGLLLAIMKKCTLVVELLLEKGVSPNLEMNDGDRALHFAACRKDSDFVSLLLDARADPTAKNCMGETAMDNAWNEDVRGIFDLKWSNDA</sequence>
<organism evidence="4 5">
    <name type="scientific">Symbiodinium microadriaticum</name>
    <name type="common">Dinoflagellate</name>
    <name type="synonym">Zooxanthella microadriatica</name>
    <dbReference type="NCBI Taxonomy" id="2951"/>
    <lineage>
        <taxon>Eukaryota</taxon>
        <taxon>Sar</taxon>
        <taxon>Alveolata</taxon>
        <taxon>Dinophyceae</taxon>
        <taxon>Suessiales</taxon>
        <taxon>Symbiodiniaceae</taxon>
        <taxon>Symbiodinium</taxon>
    </lineage>
</organism>
<evidence type="ECO:0000256" key="3">
    <source>
        <dbReference type="PROSITE-ProRule" id="PRU00023"/>
    </source>
</evidence>
<keyword evidence="5" id="KW-1185">Reference proteome</keyword>
<proteinExistence type="predicted"/>
<evidence type="ECO:0000256" key="2">
    <source>
        <dbReference type="ARBA" id="ARBA00023043"/>
    </source>
</evidence>
<dbReference type="Pfam" id="PF12796">
    <property type="entry name" value="Ank_2"/>
    <property type="match status" value="1"/>
</dbReference>
<dbReference type="Gene3D" id="1.25.40.20">
    <property type="entry name" value="Ankyrin repeat-containing domain"/>
    <property type="match status" value="1"/>
</dbReference>
<gene>
    <name evidence="4" type="primary">Ankrd22</name>
    <name evidence="4" type="ORF">AK812_SmicGene1623</name>
</gene>
<dbReference type="PROSITE" id="PS50297">
    <property type="entry name" value="ANK_REP_REGION"/>
    <property type="match status" value="1"/>
</dbReference>
<feature type="repeat" description="ANK" evidence="3">
    <location>
        <begin position="133"/>
        <end position="165"/>
    </location>
</feature>
<evidence type="ECO:0000313" key="4">
    <source>
        <dbReference type="EMBL" id="OLQ14300.1"/>
    </source>
</evidence>
<accession>A0A1Q9F3P8</accession>
<dbReference type="EMBL" id="LSRX01000017">
    <property type="protein sequence ID" value="OLQ14300.1"/>
    <property type="molecule type" value="Genomic_DNA"/>
</dbReference>
<keyword evidence="1" id="KW-0677">Repeat</keyword>
<dbReference type="InterPro" id="IPR002110">
    <property type="entry name" value="Ankyrin_rpt"/>
</dbReference>
<dbReference type="PANTHER" id="PTHR24171">
    <property type="entry name" value="ANKYRIN REPEAT DOMAIN-CONTAINING PROTEIN 39-RELATED"/>
    <property type="match status" value="1"/>
</dbReference>
<dbReference type="OrthoDB" id="428949at2759"/>
<protein>
    <submittedName>
        <fullName evidence="4">Ankyrin repeat domain-containing protein 22</fullName>
    </submittedName>
</protein>
<name>A0A1Q9F3P8_SYMMI</name>
<dbReference type="Proteomes" id="UP000186817">
    <property type="component" value="Unassembled WGS sequence"/>
</dbReference>
<dbReference type="PROSITE" id="PS50088">
    <property type="entry name" value="ANK_REPEAT"/>
    <property type="match status" value="1"/>
</dbReference>
<evidence type="ECO:0000256" key="1">
    <source>
        <dbReference type="ARBA" id="ARBA00022737"/>
    </source>
</evidence>
<reference evidence="4 5" key="1">
    <citation type="submission" date="2016-02" db="EMBL/GenBank/DDBJ databases">
        <title>Genome analysis of coral dinoflagellate symbionts highlights evolutionary adaptations to a symbiotic lifestyle.</title>
        <authorList>
            <person name="Aranda M."/>
            <person name="Li Y."/>
            <person name="Liew Y.J."/>
            <person name="Baumgarten S."/>
            <person name="Simakov O."/>
            <person name="Wilson M."/>
            <person name="Piel J."/>
            <person name="Ashoor H."/>
            <person name="Bougouffa S."/>
            <person name="Bajic V.B."/>
            <person name="Ryu T."/>
            <person name="Ravasi T."/>
            <person name="Bayer T."/>
            <person name="Micklem G."/>
            <person name="Kim H."/>
            <person name="Bhak J."/>
            <person name="Lajeunesse T.C."/>
            <person name="Voolstra C.R."/>
        </authorList>
    </citation>
    <scope>NUCLEOTIDE SEQUENCE [LARGE SCALE GENOMIC DNA]</scope>
    <source>
        <strain evidence="4 5">CCMP2467</strain>
    </source>
</reference>
<dbReference type="InterPro" id="IPR036770">
    <property type="entry name" value="Ankyrin_rpt-contain_sf"/>
</dbReference>
<dbReference type="PANTHER" id="PTHR24171:SF8">
    <property type="entry name" value="BRCA1-ASSOCIATED RING DOMAIN PROTEIN 1"/>
    <property type="match status" value="1"/>
</dbReference>
<comment type="caution">
    <text evidence="4">The sequence shown here is derived from an EMBL/GenBank/DDBJ whole genome shotgun (WGS) entry which is preliminary data.</text>
</comment>